<dbReference type="InterPro" id="IPR036188">
    <property type="entry name" value="FAD/NAD-bd_sf"/>
</dbReference>
<dbReference type="AlphaFoldDB" id="A0A0D2NFD5"/>
<dbReference type="GO" id="GO:0050660">
    <property type="term" value="F:flavin adenine dinucleotide binding"/>
    <property type="evidence" value="ECO:0007669"/>
    <property type="project" value="InterPro"/>
</dbReference>
<comment type="similarity">
    <text evidence="3 20">Belongs to the GMC oxidoreductase family.</text>
</comment>
<comment type="catalytic activity">
    <reaction evidence="13">
        <text>pyranose + acceptor = pyranos-2-ulose + reduced acceptor.</text>
        <dbReference type="EC" id="1.1.99.29"/>
    </reaction>
</comment>
<dbReference type="PANTHER" id="PTHR11552">
    <property type="entry name" value="GLUCOSE-METHANOL-CHOLINE GMC OXIDOREDUCTASE"/>
    <property type="match status" value="1"/>
</dbReference>
<keyword evidence="10" id="KW-0560">Oxidoreductase</keyword>
<dbReference type="InterPro" id="IPR000172">
    <property type="entry name" value="GMC_OxRdtase_N"/>
</dbReference>
<dbReference type="STRING" id="945553.A0A0D2NFD5"/>
<dbReference type="InterPro" id="IPR012132">
    <property type="entry name" value="GMC_OxRdtase"/>
</dbReference>
<comment type="subcellular location">
    <subcellularLocation>
        <location evidence="2">Secreted</location>
    </subcellularLocation>
</comment>
<evidence type="ECO:0000256" key="14">
    <source>
        <dbReference type="ARBA" id="ARBA00034010"/>
    </source>
</evidence>
<comment type="cofactor">
    <cofactor evidence="1 19">
        <name>FAD</name>
        <dbReference type="ChEBI" id="CHEBI:57692"/>
    </cofactor>
</comment>
<dbReference type="EMBL" id="KN817645">
    <property type="protein sequence ID" value="KJA15391.1"/>
    <property type="molecule type" value="Genomic_DNA"/>
</dbReference>
<evidence type="ECO:0000256" key="5">
    <source>
        <dbReference type="ARBA" id="ARBA00013177"/>
    </source>
</evidence>
<evidence type="ECO:0000259" key="22">
    <source>
        <dbReference type="PROSITE" id="PS00623"/>
    </source>
</evidence>
<evidence type="ECO:0000256" key="16">
    <source>
        <dbReference type="ARBA" id="ARBA00034050"/>
    </source>
</evidence>
<dbReference type="PROSITE" id="PS00624">
    <property type="entry name" value="GMC_OXRED_2"/>
    <property type="match status" value="1"/>
</dbReference>
<protein>
    <recommendedName>
        <fullName evidence="5">pyranose dehydrogenase (acceptor)</fullName>
        <ecNumber evidence="5">1.1.99.29</ecNumber>
    </recommendedName>
</protein>
<comment type="catalytic activity">
    <reaction evidence="14">
        <text>pyranose + acceptor = pyranos-2,3-diulose + reduced acceptor.</text>
        <dbReference type="EC" id="1.1.99.29"/>
    </reaction>
</comment>
<evidence type="ECO:0000256" key="6">
    <source>
        <dbReference type="ARBA" id="ARBA00022525"/>
    </source>
</evidence>
<evidence type="ECO:0000256" key="7">
    <source>
        <dbReference type="ARBA" id="ARBA00022630"/>
    </source>
</evidence>
<dbReference type="InterPro" id="IPR007867">
    <property type="entry name" value="GMC_OxRtase_C"/>
</dbReference>
<comment type="subunit">
    <text evidence="4">Monomer.</text>
</comment>
<evidence type="ECO:0000256" key="13">
    <source>
        <dbReference type="ARBA" id="ARBA00033986"/>
    </source>
</evidence>
<gene>
    <name evidence="24" type="ORF">HYPSUDRAFT_48408</name>
</gene>
<evidence type="ECO:0000256" key="2">
    <source>
        <dbReference type="ARBA" id="ARBA00004613"/>
    </source>
</evidence>
<sequence>MLVFLQFVFAALYASLASGSPALTKRSSGVTTSAATANGQTFDYIVVGGGLTGMTVAARLAEDPTVTVLVIEVGADNRADSRVYDIYEYGQAFGTDLTWSWPADQGRSILGGRTLGGGSSINGAAYTRGLNAQYDAWSTLLETSEASVGWNWQGLWNYMKKSETFSAPNSQQAAKGAQSIASYHGSSGPVQVTYPDAMYGGPQQTAFVDTIVGLTGINHFKDLNGGTPNCVSITPLTINWHDSDHRSSSATAYLSPVEAQRTNWLTLTQHMVTKINWANGSIPITATGVTFAPSSGGSTRYIASARREVIVAAGAIQTPALLQLSGIGDANVLGPLGITTKIDLKSVGKNLQEQTMSPMGAGGNGFNPGGSGPTDAIAYPNLYQIFGNNANATVNKIQSSIASWASSQAAPGLTAAALQQIFQVQANLIISNNAPVAELFLDIGYPTTLGVLVWNLLPFSRGSVAITTNNPFALPKVSVNYFSVDVDLDIQVAATRLTRKILTTAPFSSLSTGEQIPGGAVPDNASRGTDAAWQSWIKGNFQSVAHPVGTAAMMRRSLGGVVDAQLRVYDTANVRVVDASIMPLQVSAHLSATLYGVAEKAADLIKASH</sequence>
<evidence type="ECO:0000256" key="12">
    <source>
        <dbReference type="ARBA" id="ARBA00024699"/>
    </source>
</evidence>
<dbReference type="PIRSF" id="PIRSF000137">
    <property type="entry name" value="Alcohol_oxidase"/>
    <property type="match status" value="1"/>
</dbReference>
<evidence type="ECO:0000313" key="25">
    <source>
        <dbReference type="Proteomes" id="UP000054270"/>
    </source>
</evidence>
<dbReference type="GO" id="GO:0033718">
    <property type="term" value="F:pyranose dehydrogenase (acceptor) activity"/>
    <property type="evidence" value="ECO:0007669"/>
    <property type="project" value="UniProtKB-EC"/>
</dbReference>
<dbReference type="InterPro" id="IPR027424">
    <property type="entry name" value="Glucose_Oxidase_domain_2"/>
</dbReference>
<dbReference type="Pfam" id="PF05199">
    <property type="entry name" value="GMC_oxred_C"/>
    <property type="match status" value="1"/>
</dbReference>
<feature type="binding site" evidence="19">
    <location>
        <position position="272"/>
    </location>
    <ligand>
        <name>FAD</name>
        <dbReference type="ChEBI" id="CHEBI:57692"/>
    </ligand>
</feature>
<evidence type="ECO:0000256" key="1">
    <source>
        <dbReference type="ARBA" id="ARBA00001974"/>
    </source>
</evidence>
<keyword evidence="9 19" id="KW-0274">FAD</keyword>
<comment type="function">
    <text evidence="12">Catalyzes the single-oxidation or sequential double oxidation reaction of carbohydrates primarily at carbon-2 and/or carbon-3 with the concomitant reduction of the flavin. The enzyme exhibits a broad sugar substrate specificity, oxidizing different aldopyranoses to the corresponding C-1, C-2, C-3 or C-1,2, C-2,3 and C-3,4 (di)dehydro sugars with substrate-specific regioselectivity. Accepts only a narrow range of electron acceptors such as substituted benzoquinones and complexed metal ions and reacts extremely slowly with O(2) as acceptor. May play a role in the natural recycling of plant matter by oxidizing all major monosaccharides in lignocellulose and by reducing quinone compounds or reactive radical species generated during lignin depolymerization.</text>
</comment>
<comment type="catalytic activity">
    <reaction evidence="15">
        <text>pyranose + acceptor = pyranos-3-ulose + reduced acceptor.</text>
        <dbReference type="EC" id="1.1.99.29"/>
    </reaction>
</comment>
<comment type="catalytic activity">
    <reaction evidence="17">
        <text>a pyranoside + acceptor = a pyranosid-3,4-diulose + reduced acceptor.</text>
        <dbReference type="EC" id="1.1.99.29"/>
    </reaction>
</comment>
<evidence type="ECO:0000256" key="3">
    <source>
        <dbReference type="ARBA" id="ARBA00010790"/>
    </source>
</evidence>
<accession>A0A0D2NFD5</accession>
<reference evidence="25" key="1">
    <citation type="submission" date="2014-04" db="EMBL/GenBank/DDBJ databases">
        <title>Evolutionary Origins and Diversification of the Mycorrhizal Mutualists.</title>
        <authorList>
            <consortium name="DOE Joint Genome Institute"/>
            <consortium name="Mycorrhizal Genomics Consortium"/>
            <person name="Kohler A."/>
            <person name="Kuo A."/>
            <person name="Nagy L.G."/>
            <person name="Floudas D."/>
            <person name="Copeland A."/>
            <person name="Barry K.W."/>
            <person name="Cichocki N."/>
            <person name="Veneault-Fourrey C."/>
            <person name="LaButti K."/>
            <person name="Lindquist E.A."/>
            <person name="Lipzen A."/>
            <person name="Lundell T."/>
            <person name="Morin E."/>
            <person name="Murat C."/>
            <person name="Riley R."/>
            <person name="Ohm R."/>
            <person name="Sun H."/>
            <person name="Tunlid A."/>
            <person name="Henrissat B."/>
            <person name="Grigoriev I.V."/>
            <person name="Hibbett D.S."/>
            <person name="Martin F."/>
        </authorList>
    </citation>
    <scope>NUCLEOTIDE SEQUENCE [LARGE SCALE GENOMIC DNA]</scope>
    <source>
        <strain evidence="25">FD-334 SS-4</strain>
    </source>
</reference>
<dbReference type="Gene3D" id="3.30.560.10">
    <property type="entry name" value="Glucose Oxidase, domain 3"/>
    <property type="match status" value="1"/>
</dbReference>
<evidence type="ECO:0000313" key="24">
    <source>
        <dbReference type="EMBL" id="KJA15391.1"/>
    </source>
</evidence>
<keyword evidence="11" id="KW-0325">Glycoprotein</keyword>
<dbReference type="PROSITE" id="PS00623">
    <property type="entry name" value="GMC_OXRED_1"/>
    <property type="match status" value="1"/>
</dbReference>
<evidence type="ECO:0000256" key="9">
    <source>
        <dbReference type="ARBA" id="ARBA00022827"/>
    </source>
</evidence>
<dbReference type="Pfam" id="PF00732">
    <property type="entry name" value="GMC_oxred_N"/>
    <property type="match status" value="1"/>
</dbReference>
<dbReference type="Gene3D" id="3.50.50.60">
    <property type="entry name" value="FAD/NAD(P)-binding domain"/>
    <property type="match status" value="1"/>
</dbReference>
<feature type="domain" description="Glucose-methanol-choline oxidoreductase N-terminal" evidence="23">
    <location>
        <begin position="314"/>
        <end position="328"/>
    </location>
</feature>
<dbReference type="Gene3D" id="4.10.450.10">
    <property type="entry name" value="Glucose Oxidase, domain 2"/>
    <property type="match status" value="1"/>
</dbReference>
<dbReference type="OrthoDB" id="269227at2759"/>
<feature type="domain" description="Glucose-methanol-choline oxidoreductase N-terminal" evidence="22">
    <location>
        <begin position="112"/>
        <end position="135"/>
    </location>
</feature>
<dbReference type="SUPFAM" id="SSF54373">
    <property type="entry name" value="FAD-linked reductases, C-terminal domain"/>
    <property type="match status" value="1"/>
</dbReference>
<dbReference type="SUPFAM" id="SSF51905">
    <property type="entry name" value="FAD/NAD(P)-binding domain"/>
    <property type="match status" value="1"/>
</dbReference>
<keyword evidence="6" id="KW-0964">Secreted</keyword>
<evidence type="ECO:0000256" key="21">
    <source>
        <dbReference type="SAM" id="SignalP"/>
    </source>
</evidence>
<dbReference type="PANTHER" id="PTHR11552:SF201">
    <property type="entry name" value="GLUCOSE-METHANOL-CHOLINE OXIDOREDUCTASE N-TERMINAL DOMAIN-CONTAINING PROTEIN"/>
    <property type="match status" value="1"/>
</dbReference>
<proteinExistence type="inferred from homology"/>
<dbReference type="GO" id="GO:0005576">
    <property type="term" value="C:extracellular region"/>
    <property type="evidence" value="ECO:0007669"/>
    <property type="project" value="UniProtKB-SubCell"/>
</dbReference>
<dbReference type="OMA" id="IDWMYRT"/>
<evidence type="ECO:0000256" key="8">
    <source>
        <dbReference type="ARBA" id="ARBA00022729"/>
    </source>
</evidence>
<evidence type="ECO:0000256" key="19">
    <source>
        <dbReference type="PIRSR" id="PIRSR000137-2"/>
    </source>
</evidence>
<evidence type="ECO:0000259" key="23">
    <source>
        <dbReference type="PROSITE" id="PS00624"/>
    </source>
</evidence>
<keyword evidence="7 20" id="KW-0285">Flavoprotein</keyword>
<feature type="active site" description="Proton donor" evidence="18">
    <location>
        <position position="546"/>
    </location>
</feature>
<evidence type="ECO:0000256" key="18">
    <source>
        <dbReference type="PIRSR" id="PIRSR000137-1"/>
    </source>
</evidence>
<keyword evidence="8 21" id="KW-0732">Signal</keyword>
<organism evidence="24 25">
    <name type="scientific">Hypholoma sublateritium (strain FD-334 SS-4)</name>
    <dbReference type="NCBI Taxonomy" id="945553"/>
    <lineage>
        <taxon>Eukaryota</taxon>
        <taxon>Fungi</taxon>
        <taxon>Dikarya</taxon>
        <taxon>Basidiomycota</taxon>
        <taxon>Agaricomycotina</taxon>
        <taxon>Agaricomycetes</taxon>
        <taxon>Agaricomycetidae</taxon>
        <taxon>Agaricales</taxon>
        <taxon>Agaricineae</taxon>
        <taxon>Strophariaceae</taxon>
        <taxon>Hypholoma</taxon>
    </lineage>
</organism>
<evidence type="ECO:0000256" key="20">
    <source>
        <dbReference type="RuleBase" id="RU003968"/>
    </source>
</evidence>
<name>A0A0D2NFD5_HYPSF</name>
<keyword evidence="25" id="KW-1185">Reference proteome</keyword>
<comment type="catalytic activity">
    <reaction evidence="16">
        <text>a pyranoside + acceptor = a pyranosid-3-ulose + reduced acceptor.</text>
        <dbReference type="EC" id="1.1.99.29"/>
    </reaction>
</comment>
<evidence type="ECO:0000256" key="15">
    <source>
        <dbReference type="ARBA" id="ARBA00034029"/>
    </source>
</evidence>
<feature type="active site" description="Proton acceptor" evidence="18">
    <location>
        <position position="589"/>
    </location>
</feature>
<evidence type="ECO:0000256" key="4">
    <source>
        <dbReference type="ARBA" id="ARBA00011245"/>
    </source>
</evidence>
<evidence type="ECO:0000256" key="10">
    <source>
        <dbReference type="ARBA" id="ARBA00023002"/>
    </source>
</evidence>
<evidence type="ECO:0000256" key="17">
    <source>
        <dbReference type="ARBA" id="ARBA00034059"/>
    </source>
</evidence>
<evidence type="ECO:0000256" key="11">
    <source>
        <dbReference type="ARBA" id="ARBA00023180"/>
    </source>
</evidence>
<dbReference type="EC" id="1.1.99.29" evidence="5"/>
<feature type="chain" id="PRO_5002248012" description="pyranose dehydrogenase (acceptor)" evidence="21">
    <location>
        <begin position="20"/>
        <end position="609"/>
    </location>
</feature>
<feature type="signal peptide" evidence="21">
    <location>
        <begin position="1"/>
        <end position="19"/>
    </location>
</feature>
<dbReference type="Proteomes" id="UP000054270">
    <property type="component" value="Unassembled WGS sequence"/>
</dbReference>